<organism evidence="1 2">
    <name type="scientific">Methylobacterium brachiatum</name>
    <dbReference type="NCBI Taxonomy" id="269660"/>
    <lineage>
        <taxon>Bacteria</taxon>
        <taxon>Pseudomonadati</taxon>
        <taxon>Pseudomonadota</taxon>
        <taxon>Alphaproteobacteria</taxon>
        <taxon>Hyphomicrobiales</taxon>
        <taxon>Methylobacteriaceae</taxon>
        <taxon>Methylobacterium</taxon>
    </lineage>
</organism>
<evidence type="ECO:0000313" key="1">
    <source>
        <dbReference type="EMBL" id="MDQ0541346.1"/>
    </source>
</evidence>
<dbReference type="Proteomes" id="UP001223420">
    <property type="component" value="Unassembled WGS sequence"/>
</dbReference>
<proteinExistence type="predicted"/>
<name>A0AAJ1TIM4_9HYPH</name>
<reference evidence="1" key="1">
    <citation type="submission" date="2023-07" db="EMBL/GenBank/DDBJ databases">
        <title>Genomic Encyclopedia of Type Strains, Phase IV (KMG-IV): sequencing the most valuable type-strain genomes for metagenomic binning, comparative biology and taxonomic classification.</title>
        <authorList>
            <person name="Goeker M."/>
        </authorList>
    </citation>
    <scope>NUCLEOTIDE SEQUENCE</scope>
    <source>
        <strain evidence="1">DSM 19569</strain>
    </source>
</reference>
<comment type="caution">
    <text evidence="1">The sequence shown here is derived from an EMBL/GenBank/DDBJ whole genome shotgun (WGS) entry which is preliminary data.</text>
</comment>
<accession>A0AAJ1TIM4</accession>
<protein>
    <submittedName>
        <fullName evidence="1">Uncharacterized protein</fullName>
    </submittedName>
</protein>
<dbReference type="AlphaFoldDB" id="A0AAJ1TIM4"/>
<evidence type="ECO:0000313" key="2">
    <source>
        <dbReference type="Proteomes" id="UP001223420"/>
    </source>
</evidence>
<sequence>MRVMGCLRRDGLGALGWPIVGMAIPETWINEVLTYLFANGSGCIWVDLRRALTLWTRERV</sequence>
<gene>
    <name evidence="1" type="ORF">QO001_000254</name>
</gene>
<dbReference type="EMBL" id="JAUSWL010000001">
    <property type="protein sequence ID" value="MDQ0541346.1"/>
    <property type="molecule type" value="Genomic_DNA"/>
</dbReference>